<comment type="similarity">
    <text evidence="3">Belongs to the GRAS family.</text>
</comment>
<dbReference type="PaxDb" id="3708-A0A078I207"/>
<evidence type="ECO:0000313" key="6">
    <source>
        <dbReference type="Proteomes" id="UP000028999"/>
    </source>
</evidence>
<dbReference type="AlphaFoldDB" id="A0A078I207"/>
<proteinExistence type="inferred from homology"/>
<comment type="caution">
    <text evidence="3">Lacks conserved residue(s) required for the propagation of feature annotation.</text>
</comment>
<reference evidence="4 6" key="1">
    <citation type="journal article" date="2014" name="Science">
        <title>Plant genetics. Early allopolyploid evolution in the post-Neolithic Brassica napus oilseed genome.</title>
        <authorList>
            <person name="Chalhoub B."/>
            <person name="Denoeud F."/>
            <person name="Liu S."/>
            <person name="Parkin I.A."/>
            <person name="Tang H."/>
            <person name="Wang X."/>
            <person name="Chiquet J."/>
            <person name="Belcram H."/>
            <person name="Tong C."/>
            <person name="Samans B."/>
            <person name="Correa M."/>
            <person name="Da Silva C."/>
            <person name="Just J."/>
            <person name="Falentin C."/>
            <person name="Koh C.S."/>
            <person name="Le Clainche I."/>
            <person name="Bernard M."/>
            <person name="Bento P."/>
            <person name="Noel B."/>
            <person name="Labadie K."/>
            <person name="Alberti A."/>
            <person name="Charles M."/>
            <person name="Arnaud D."/>
            <person name="Guo H."/>
            <person name="Daviaud C."/>
            <person name="Alamery S."/>
            <person name="Jabbari K."/>
            <person name="Zhao M."/>
            <person name="Edger P.P."/>
            <person name="Chelaifa H."/>
            <person name="Tack D."/>
            <person name="Lassalle G."/>
            <person name="Mestiri I."/>
            <person name="Schnel N."/>
            <person name="Le Paslier M.C."/>
            <person name="Fan G."/>
            <person name="Renault V."/>
            <person name="Bayer P.E."/>
            <person name="Golicz A.A."/>
            <person name="Manoli S."/>
            <person name="Lee T.H."/>
            <person name="Thi V.H."/>
            <person name="Chalabi S."/>
            <person name="Hu Q."/>
            <person name="Fan C."/>
            <person name="Tollenaere R."/>
            <person name="Lu Y."/>
            <person name="Battail C."/>
            <person name="Shen J."/>
            <person name="Sidebottom C.H."/>
            <person name="Wang X."/>
            <person name="Canaguier A."/>
            <person name="Chauveau A."/>
            <person name="Berard A."/>
            <person name="Deniot G."/>
            <person name="Guan M."/>
            <person name="Liu Z."/>
            <person name="Sun F."/>
            <person name="Lim Y.P."/>
            <person name="Lyons E."/>
            <person name="Town C.D."/>
            <person name="Bancroft I."/>
            <person name="Wang X."/>
            <person name="Meng J."/>
            <person name="Ma J."/>
            <person name="Pires J.C."/>
            <person name="King G.J."/>
            <person name="Brunel D."/>
            <person name="Delourme R."/>
            <person name="Renard M."/>
            <person name="Aury J.M."/>
            <person name="Adams K.L."/>
            <person name="Batley J."/>
            <person name="Snowdon R.J."/>
            <person name="Tost J."/>
            <person name="Edwards D."/>
            <person name="Zhou Y."/>
            <person name="Hua W."/>
            <person name="Sharpe A.G."/>
            <person name="Paterson A.H."/>
            <person name="Guan C."/>
            <person name="Wincker P."/>
        </authorList>
    </citation>
    <scope>NUCLEOTIDE SEQUENCE [LARGE SCALE GENOMIC DNA]</scope>
    <source>
        <strain evidence="6">cv. Darmor-bzh</strain>
    </source>
</reference>
<dbReference type="EMBL" id="LK032932">
    <property type="protein sequence ID" value="CDY50706.1"/>
    <property type="molecule type" value="Genomic_DNA"/>
</dbReference>
<dbReference type="PROSITE" id="PS50985">
    <property type="entry name" value="GRAS"/>
    <property type="match status" value="1"/>
</dbReference>
<dbReference type="EMBL" id="LK032546">
    <property type="protein sequence ID" value="CDY43123.1"/>
    <property type="molecule type" value="Genomic_DNA"/>
</dbReference>
<name>A0A078I207_BRANA</name>
<accession>A0A078I207</accession>
<dbReference type="Gramene" id="CDY43123">
    <property type="protein sequence ID" value="CDY43123"/>
    <property type="gene ID" value="GSBRNA2T00076094001"/>
</dbReference>
<dbReference type="STRING" id="3708.A0A078I207"/>
<dbReference type="Proteomes" id="UP000028999">
    <property type="component" value="Unassembled WGS sequence"/>
</dbReference>
<organism evidence="4 6">
    <name type="scientific">Brassica napus</name>
    <name type="common">Rape</name>
    <dbReference type="NCBI Taxonomy" id="3708"/>
    <lineage>
        <taxon>Eukaryota</taxon>
        <taxon>Viridiplantae</taxon>
        <taxon>Streptophyta</taxon>
        <taxon>Embryophyta</taxon>
        <taxon>Tracheophyta</taxon>
        <taxon>Spermatophyta</taxon>
        <taxon>Magnoliopsida</taxon>
        <taxon>eudicotyledons</taxon>
        <taxon>Gunneridae</taxon>
        <taxon>Pentapetalae</taxon>
        <taxon>rosids</taxon>
        <taxon>malvids</taxon>
        <taxon>Brassicales</taxon>
        <taxon>Brassicaceae</taxon>
        <taxon>Brassiceae</taxon>
        <taxon>Brassica</taxon>
    </lineage>
</organism>
<evidence type="ECO:0000313" key="4">
    <source>
        <dbReference type="EMBL" id="CDY43123.1"/>
    </source>
</evidence>
<sequence>MGSVGFDPVPLGSSAFKQASMLLSVFAGGDGYRVEENDGCLMLGWQTRPLIATSAWKLAGA</sequence>
<dbReference type="Gramene" id="CDY50706">
    <property type="protein sequence ID" value="CDY50706"/>
    <property type="gene ID" value="GSBRNA2T00097284001"/>
</dbReference>
<dbReference type="SMR" id="A0A078I207"/>
<dbReference type="InterPro" id="IPR005202">
    <property type="entry name" value="TF_GRAS"/>
</dbReference>
<gene>
    <name evidence="4" type="primary">BnaA05g32630D</name>
    <name evidence="5" type="synonym">BnaC05g47770D</name>
    <name evidence="4" type="ORF">GSBRNA2T00076094001</name>
    <name evidence="5" type="ORF">GSBRNA2T00097284001</name>
</gene>
<feature type="region of interest" description="SAW" evidence="3">
    <location>
        <begin position="1"/>
        <end position="57"/>
    </location>
</feature>
<evidence type="ECO:0000313" key="5">
    <source>
        <dbReference type="EMBL" id="CDY50706.1"/>
    </source>
</evidence>
<keyword evidence="6" id="KW-1185">Reference proteome</keyword>
<evidence type="ECO:0000256" key="3">
    <source>
        <dbReference type="PROSITE-ProRule" id="PRU01191"/>
    </source>
</evidence>
<evidence type="ECO:0000256" key="1">
    <source>
        <dbReference type="ARBA" id="ARBA00023015"/>
    </source>
</evidence>
<evidence type="ECO:0000256" key="2">
    <source>
        <dbReference type="ARBA" id="ARBA00023163"/>
    </source>
</evidence>
<keyword evidence="2" id="KW-0804">Transcription</keyword>
<protein>
    <submittedName>
        <fullName evidence="4">BnaA05g32630D protein</fullName>
    </submittedName>
    <submittedName>
        <fullName evidence="5">BnaC05g47770D protein</fullName>
    </submittedName>
</protein>
<dbReference type="Pfam" id="PF03514">
    <property type="entry name" value="GRAS"/>
    <property type="match status" value="1"/>
</dbReference>
<keyword evidence="1" id="KW-0805">Transcription regulation</keyword>
<reference evidence="4" key="2">
    <citation type="submission" date="2014-06" db="EMBL/GenBank/DDBJ databases">
        <authorList>
            <person name="Genoscope - CEA"/>
        </authorList>
    </citation>
    <scope>NUCLEOTIDE SEQUENCE</scope>
</reference>